<name>A0A6P7X179_9AMPH</name>
<evidence type="ECO:0000256" key="8">
    <source>
        <dbReference type="ARBA" id="ARBA00023136"/>
    </source>
</evidence>
<dbReference type="InterPro" id="IPR028082">
    <property type="entry name" value="Peripla_BP_I"/>
</dbReference>
<evidence type="ECO:0000313" key="14">
    <source>
        <dbReference type="Proteomes" id="UP000515156"/>
    </source>
</evidence>
<evidence type="ECO:0000256" key="6">
    <source>
        <dbReference type="ARBA" id="ARBA00022989"/>
    </source>
</evidence>
<dbReference type="AlphaFoldDB" id="A0A6P7X179"/>
<keyword evidence="5" id="KW-0732">Signal</keyword>
<protein>
    <submittedName>
        <fullName evidence="15">Vomeronasal type-2 receptor 26-like</fullName>
    </submittedName>
</protein>
<evidence type="ECO:0000256" key="1">
    <source>
        <dbReference type="ARBA" id="ARBA00004651"/>
    </source>
</evidence>
<keyword evidence="10" id="KW-0325">Glycoprotein</keyword>
<gene>
    <name evidence="15" type="primary">LOC115458183</name>
</gene>
<evidence type="ECO:0000256" key="11">
    <source>
        <dbReference type="ARBA" id="ARBA00023224"/>
    </source>
</evidence>
<dbReference type="FunFam" id="2.10.50.30:FF:000002">
    <property type="entry name" value="Vomeronasal 2 receptor, h1"/>
    <property type="match status" value="1"/>
</dbReference>
<dbReference type="InterPro" id="IPR000337">
    <property type="entry name" value="GPCR_3"/>
</dbReference>
<feature type="transmembrane region" description="Helical" evidence="12">
    <location>
        <begin position="656"/>
        <end position="679"/>
    </location>
</feature>
<dbReference type="GO" id="GO:0004930">
    <property type="term" value="F:G protein-coupled receptor activity"/>
    <property type="evidence" value="ECO:0007669"/>
    <property type="project" value="UniProtKB-KW"/>
</dbReference>
<evidence type="ECO:0000256" key="4">
    <source>
        <dbReference type="ARBA" id="ARBA00022692"/>
    </source>
</evidence>
<dbReference type="FunFam" id="3.40.50.2300:FF:000125">
    <property type="entry name" value="Vomeronasal 2, receptor 88"/>
    <property type="match status" value="1"/>
</dbReference>
<dbReference type="PRINTS" id="PR00248">
    <property type="entry name" value="GPCRMGR"/>
</dbReference>
<proteinExistence type="inferred from homology"/>
<dbReference type="Gene3D" id="3.40.50.2300">
    <property type="match status" value="2"/>
</dbReference>
<dbReference type="Pfam" id="PF01094">
    <property type="entry name" value="ANF_receptor"/>
    <property type="match status" value="1"/>
</dbReference>
<comment type="similarity">
    <text evidence="2">Belongs to the G-protein coupled receptor 3 family.</text>
</comment>
<keyword evidence="14" id="KW-1185">Reference proteome</keyword>
<keyword evidence="6 12" id="KW-1133">Transmembrane helix</keyword>
<feature type="transmembrane region" description="Helical" evidence="12">
    <location>
        <begin position="779"/>
        <end position="799"/>
    </location>
</feature>
<organism evidence="14 15">
    <name type="scientific">Microcaecilia unicolor</name>
    <dbReference type="NCBI Taxonomy" id="1415580"/>
    <lineage>
        <taxon>Eukaryota</taxon>
        <taxon>Metazoa</taxon>
        <taxon>Chordata</taxon>
        <taxon>Craniata</taxon>
        <taxon>Vertebrata</taxon>
        <taxon>Euteleostomi</taxon>
        <taxon>Amphibia</taxon>
        <taxon>Gymnophiona</taxon>
        <taxon>Siphonopidae</taxon>
        <taxon>Microcaecilia</taxon>
    </lineage>
</organism>
<dbReference type="InterPro" id="IPR001828">
    <property type="entry name" value="ANF_lig-bd_rcpt"/>
</dbReference>
<evidence type="ECO:0000256" key="9">
    <source>
        <dbReference type="ARBA" id="ARBA00023170"/>
    </source>
</evidence>
<keyword evidence="9" id="KW-0675">Receptor</keyword>
<evidence type="ECO:0000256" key="5">
    <source>
        <dbReference type="ARBA" id="ARBA00022729"/>
    </source>
</evidence>
<evidence type="ECO:0000259" key="13">
    <source>
        <dbReference type="PROSITE" id="PS50259"/>
    </source>
</evidence>
<keyword evidence="4 12" id="KW-0812">Transmembrane</keyword>
<dbReference type="PANTHER" id="PTHR24061">
    <property type="entry name" value="CALCIUM-SENSING RECEPTOR-RELATED"/>
    <property type="match status" value="1"/>
</dbReference>
<comment type="subcellular location">
    <subcellularLocation>
        <location evidence="1">Cell membrane</location>
        <topology evidence="1">Multi-pass membrane protein</topology>
    </subcellularLocation>
</comment>
<dbReference type="GeneID" id="115458183"/>
<evidence type="ECO:0000256" key="2">
    <source>
        <dbReference type="ARBA" id="ARBA00007242"/>
    </source>
</evidence>
<accession>A0A6P7X179</accession>
<reference evidence="15" key="1">
    <citation type="submission" date="2025-08" db="UniProtKB">
        <authorList>
            <consortium name="RefSeq"/>
        </authorList>
    </citation>
    <scope>IDENTIFICATION</scope>
</reference>
<evidence type="ECO:0000256" key="12">
    <source>
        <dbReference type="SAM" id="Phobius"/>
    </source>
</evidence>
<feature type="transmembrane region" description="Helical" evidence="12">
    <location>
        <begin position="805"/>
        <end position="827"/>
    </location>
</feature>
<keyword evidence="8 12" id="KW-0472">Membrane</keyword>
<dbReference type="InterPro" id="IPR004073">
    <property type="entry name" value="GPCR_3_vmron_rcpt_2"/>
</dbReference>
<feature type="transmembrane region" description="Helical" evidence="12">
    <location>
        <begin position="622"/>
        <end position="644"/>
    </location>
</feature>
<dbReference type="PRINTS" id="PR01535">
    <property type="entry name" value="VOMERONASL2R"/>
</dbReference>
<dbReference type="CDD" id="cd15283">
    <property type="entry name" value="7tmC_V2R_pheromone"/>
    <property type="match status" value="1"/>
</dbReference>
<dbReference type="Pfam" id="PF07562">
    <property type="entry name" value="NCD3G"/>
    <property type="match status" value="1"/>
</dbReference>
<dbReference type="OrthoDB" id="5984008at2759"/>
<dbReference type="InterPro" id="IPR017978">
    <property type="entry name" value="GPCR_3_C"/>
</dbReference>
<sequence length="855" mass="96900">MASSALTETQKPKSSCVRKNFGPQHYYKKGDLIFAGILQMSTIAKFKTYNYTSLPVTSVCNVRSLRFFRHLLAFYFAIQEINQNGTILPNITLGFHIYDSCSDAGASLCGALKILSGAEEPVPGYKCHQQGQVVGFIGSISSLTTNAIARISTIYRYPQISYGSMDLQFNDRTEFPFFYRTVPNDYSQFSGMIQLLNFFRWNWVGILTSDDEGDQRGSEQLKKEIIRSGSCVAFLEMIPLALFLTDQQIARLDWIFDMIQKSLANVVIMYSTSNYLTSLICNKGHQKFKLAGKQWVLSTAVSSLNELHSIHIPRCVIFNGSLGFAIPKGEILGFKDFLYNIYPSTFPDPFIVQSLWREAFFCELPYRPLPTGFPECTGKERLSDFSVSEFDVDNFRLTYSIYLSVYAMAHALKNMFTVKHQHLEHRIEFLPWKLNQYIKRVRFKTPNGHEILFNENGEVPTTYDIINWVMFSGWAYTSINVGSFNPSAPKDQQLTMNQSAIFWNPHFKQTPRSVCSESCASGYRKVFDKQKPICCFDCFPCAEGEYSNRTDAENCLKCPEDQWPNEKKVECITRLIEFLSYTDPLGAIFTSTAIVFSIVNALVLSIFIKYRDTPLVKANNQELSYILLVFLMLSFLCSLMFIGYPGNVTCLIQQVAFGIIFTIVVSSVLAKTIIVLIAFNATKPRSKLSKWVGSRVSSYLLFLCSSGEVVICIIWLLISPPFPEYDTQSEPGKMILQCNEGSTIAFYSMIGYIGFLAFLSFIVAFLARNLPDSFNEAQHITFSMLVFCSVWISFIPAYLSAKGKYMVAVEIFAILASSAGLLGCIFIPKCYIILFRPDLNTRGHLIEKQNFNKPK</sequence>
<dbReference type="InterPro" id="IPR011500">
    <property type="entry name" value="GPCR_3_9-Cys_dom"/>
</dbReference>
<dbReference type="PANTHER" id="PTHR24061:SF599">
    <property type="entry name" value="G-PROTEIN COUPLED RECEPTORS FAMILY 3 PROFILE DOMAIN-CONTAINING PROTEIN"/>
    <property type="match status" value="1"/>
</dbReference>
<feature type="domain" description="G-protein coupled receptors family 3 profile" evidence="13">
    <location>
        <begin position="585"/>
        <end position="849"/>
    </location>
</feature>
<dbReference type="InterPro" id="IPR000068">
    <property type="entry name" value="GPCR_3_Ca_sens_rcpt-rel"/>
</dbReference>
<dbReference type="InterPro" id="IPR038550">
    <property type="entry name" value="GPCR_3_9-Cys_sf"/>
</dbReference>
<keyword evidence="11" id="KW-0807">Transducer</keyword>
<evidence type="ECO:0000256" key="3">
    <source>
        <dbReference type="ARBA" id="ARBA00022475"/>
    </source>
</evidence>
<keyword evidence="3" id="KW-1003">Cell membrane</keyword>
<feature type="transmembrane region" description="Helical" evidence="12">
    <location>
        <begin position="744"/>
        <end position="767"/>
    </location>
</feature>
<dbReference type="RefSeq" id="XP_030043904.1">
    <property type="nucleotide sequence ID" value="XM_030188044.1"/>
</dbReference>
<dbReference type="GO" id="GO:0005886">
    <property type="term" value="C:plasma membrane"/>
    <property type="evidence" value="ECO:0007669"/>
    <property type="project" value="UniProtKB-SubCell"/>
</dbReference>
<dbReference type="Gene3D" id="2.10.50.30">
    <property type="entry name" value="GPCR, family 3, nine cysteines domain"/>
    <property type="match status" value="1"/>
</dbReference>
<dbReference type="PROSITE" id="PS50259">
    <property type="entry name" value="G_PROTEIN_RECEP_F3_4"/>
    <property type="match status" value="1"/>
</dbReference>
<dbReference type="SUPFAM" id="SSF53822">
    <property type="entry name" value="Periplasmic binding protein-like I"/>
    <property type="match status" value="1"/>
</dbReference>
<dbReference type="InParanoid" id="A0A6P7X179"/>
<evidence type="ECO:0000256" key="7">
    <source>
        <dbReference type="ARBA" id="ARBA00023040"/>
    </source>
</evidence>
<keyword evidence="7" id="KW-0297">G-protein coupled receptor</keyword>
<dbReference type="KEGG" id="muo:115458183"/>
<feature type="transmembrane region" description="Helical" evidence="12">
    <location>
        <begin position="585"/>
        <end position="610"/>
    </location>
</feature>
<dbReference type="PROSITE" id="PS00980">
    <property type="entry name" value="G_PROTEIN_RECEP_F3_2"/>
    <property type="match status" value="1"/>
</dbReference>
<evidence type="ECO:0000256" key="10">
    <source>
        <dbReference type="ARBA" id="ARBA00023180"/>
    </source>
</evidence>
<dbReference type="Proteomes" id="UP000515156">
    <property type="component" value="Chromosome 14"/>
</dbReference>
<dbReference type="InterPro" id="IPR017979">
    <property type="entry name" value="GPCR_3_CS"/>
</dbReference>
<feature type="transmembrane region" description="Helical" evidence="12">
    <location>
        <begin position="699"/>
        <end position="718"/>
    </location>
</feature>
<dbReference type="Pfam" id="PF00003">
    <property type="entry name" value="7tm_3"/>
    <property type="match status" value="1"/>
</dbReference>
<dbReference type="FunFam" id="3.40.50.2300:FF:000728">
    <property type="entry name" value="Uncharacterized protein"/>
    <property type="match status" value="1"/>
</dbReference>
<dbReference type="CDD" id="cd06365">
    <property type="entry name" value="PBP1_pheromone_receptor"/>
    <property type="match status" value="1"/>
</dbReference>
<evidence type="ECO:0000313" key="15">
    <source>
        <dbReference type="RefSeq" id="XP_030043904.1"/>
    </source>
</evidence>